<keyword evidence="1" id="KW-0479">Metal-binding</keyword>
<reference evidence="3" key="1">
    <citation type="submission" date="2021-03" db="EMBL/GenBank/DDBJ databases">
        <authorList>
            <person name="Bekaert M."/>
        </authorList>
    </citation>
    <scope>NUCLEOTIDE SEQUENCE</scope>
</reference>
<evidence type="ECO:0000259" key="2">
    <source>
        <dbReference type="PROSITE" id="PS51066"/>
    </source>
</evidence>
<dbReference type="OrthoDB" id="5987290at2759"/>
<gene>
    <name evidence="3" type="ORF">MEDL_41225</name>
</gene>
<keyword evidence="1" id="KW-0862">Zinc</keyword>
<proteinExistence type="predicted"/>
<comment type="caution">
    <text evidence="3">The sequence shown here is derived from an EMBL/GenBank/DDBJ whole genome shotgun (WGS) entry which is preliminary data.</text>
</comment>
<keyword evidence="4" id="KW-1185">Reference proteome</keyword>
<evidence type="ECO:0000313" key="4">
    <source>
        <dbReference type="Proteomes" id="UP000683360"/>
    </source>
</evidence>
<dbReference type="GO" id="GO:0008270">
    <property type="term" value="F:zinc ion binding"/>
    <property type="evidence" value="ECO:0007669"/>
    <property type="project" value="UniProtKB-KW"/>
</dbReference>
<name>A0A8S3TD12_MYTED</name>
<evidence type="ECO:0000313" key="3">
    <source>
        <dbReference type="EMBL" id="CAG2228265.1"/>
    </source>
</evidence>
<dbReference type="GO" id="GO:0016799">
    <property type="term" value="F:hydrolase activity, hydrolyzing N-glycosyl compounds"/>
    <property type="evidence" value="ECO:0007669"/>
    <property type="project" value="InterPro"/>
</dbReference>
<dbReference type="PROSITE" id="PS51066">
    <property type="entry name" value="ZF_FPG_2"/>
    <property type="match status" value="1"/>
</dbReference>
<protein>
    <submittedName>
        <fullName evidence="3">NEIL3</fullName>
    </submittedName>
</protein>
<dbReference type="GO" id="GO:0006284">
    <property type="term" value="P:base-excision repair"/>
    <property type="evidence" value="ECO:0007669"/>
    <property type="project" value="InterPro"/>
</dbReference>
<feature type="domain" description="FPG-type" evidence="2">
    <location>
        <begin position="1"/>
        <end position="35"/>
    </location>
</feature>
<evidence type="ECO:0000256" key="1">
    <source>
        <dbReference type="PROSITE-ProRule" id="PRU00391"/>
    </source>
</evidence>
<sequence length="150" mass="17324">MYNKGKCTQCDGKVVICRLGEENDRTTHFCGQCQDNNLKQKQTSCSLPRSKQWNFFKETHLDSNITDSDLYISGFETPVRKDRNSHGGGIIMYYKSYVRITRRHDLENCQLENGACKDLPEFEDRCLEFISQIVVSEQDVLDILSTLDVN</sequence>
<dbReference type="AlphaFoldDB" id="A0A8S3TD12"/>
<organism evidence="3 4">
    <name type="scientific">Mytilus edulis</name>
    <name type="common">Blue mussel</name>
    <dbReference type="NCBI Taxonomy" id="6550"/>
    <lineage>
        <taxon>Eukaryota</taxon>
        <taxon>Metazoa</taxon>
        <taxon>Spiralia</taxon>
        <taxon>Lophotrochozoa</taxon>
        <taxon>Mollusca</taxon>
        <taxon>Bivalvia</taxon>
        <taxon>Autobranchia</taxon>
        <taxon>Pteriomorphia</taxon>
        <taxon>Mytilida</taxon>
        <taxon>Mytiloidea</taxon>
        <taxon>Mytilidae</taxon>
        <taxon>Mytilinae</taxon>
        <taxon>Mytilus</taxon>
    </lineage>
</organism>
<dbReference type="EMBL" id="CAJPWZ010001993">
    <property type="protein sequence ID" value="CAG2228265.1"/>
    <property type="molecule type" value="Genomic_DNA"/>
</dbReference>
<keyword evidence="1" id="KW-0863">Zinc-finger</keyword>
<dbReference type="GO" id="GO:0003906">
    <property type="term" value="F:DNA-(apurinic or apyrimidinic site) endonuclease activity"/>
    <property type="evidence" value="ECO:0007669"/>
    <property type="project" value="InterPro"/>
</dbReference>
<dbReference type="Proteomes" id="UP000683360">
    <property type="component" value="Unassembled WGS sequence"/>
</dbReference>
<dbReference type="InterPro" id="IPR000214">
    <property type="entry name" value="Znf_DNA_glyclase/AP_lyase"/>
</dbReference>
<accession>A0A8S3TD12</accession>